<dbReference type="CDD" id="cd17546">
    <property type="entry name" value="REC_hyHK_CKI1_RcsC-like"/>
    <property type="match status" value="1"/>
</dbReference>
<feature type="domain" description="Histidine kinase" evidence="4">
    <location>
        <begin position="142"/>
        <end position="361"/>
    </location>
</feature>
<evidence type="ECO:0000256" key="1">
    <source>
        <dbReference type="ARBA" id="ARBA00022553"/>
    </source>
</evidence>
<feature type="domain" description="Response regulatory" evidence="5">
    <location>
        <begin position="381"/>
        <end position="498"/>
    </location>
</feature>
<dbReference type="SUPFAM" id="SSF55874">
    <property type="entry name" value="ATPase domain of HSP90 chaperone/DNA topoisomerase II/histidine kinase"/>
    <property type="match status" value="1"/>
</dbReference>
<dbReference type="PROSITE" id="PS50109">
    <property type="entry name" value="HIS_KIN"/>
    <property type="match status" value="1"/>
</dbReference>
<comment type="caution">
    <text evidence="6">The sequence shown here is derived from an EMBL/GenBank/DDBJ whole genome shotgun (WGS) entry which is preliminary data.</text>
</comment>
<evidence type="ECO:0000259" key="5">
    <source>
        <dbReference type="PROSITE" id="PS50110"/>
    </source>
</evidence>
<evidence type="ECO:0000313" key="6">
    <source>
        <dbReference type="EMBL" id="MDQ0463440.1"/>
    </source>
</evidence>
<dbReference type="InterPro" id="IPR011006">
    <property type="entry name" value="CheY-like_superfamily"/>
</dbReference>
<dbReference type="InterPro" id="IPR001789">
    <property type="entry name" value="Sig_transdc_resp-reg_receiver"/>
</dbReference>
<dbReference type="RefSeq" id="WP_307347370.1">
    <property type="nucleotide sequence ID" value="NZ_JAUSVS010000002.1"/>
</dbReference>
<dbReference type="PANTHER" id="PTHR45339">
    <property type="entry name" value="HYBRID SIGNAL TRANSDUCTION HISTIDINE KINASE J"/>
    <property type="match status" value="1"/>
</dbReference>
<keyword evidence="7" id="KW-1185">Reference proteome</keyword>
<reference evidence="6 7" key="1">
    <citation type="submission" date="2023-07" db="EMBL/GenBank/DDBJ databases">
        <title>Genomic Encyclopedia of Type Strains, Phase IV (KMG-IV): sequencing the most valuable type-strain genomes for metagenomic binning, comparative biology and taxonomic classification.</title>
        <authorList>
            <person name="Goeker M."/>
        </authorList>
    </citation>
    <scope>NUCLEOTIDE SEQUENCE [LARGE SCALE GENOMIC DNA]</scope>
    <source>
        <strain evidence="6 7">DSM 18695</strain>
    </source>
</reference>
<dbReference type="InterPro" id="IPR036890">
    <property type="entry name" value="HATPase_C_sf"/>
</dbReference>
<evidence type="ECO:0000256" key="2">
    <source>
        <dbReference type="ARBA" id="ARBA00023012"/>
    </source>
</evidence>
<dbReference type="EMBL" id="JAUSVS010000002">
    <property type="protein sequence ID" value="MDQ0463440.1"/>
    <property type="molecule type" value="Genomic_DNA"/>
</dbReference>
<dbReference type="SMART" id="SM00448">
    <property type="entry name" value="REC"/>
    <property type="match status" value="1"/>
</dbReference>
<accession>A0ABU0IPU5</accession>
<protein>
    <submittedName>
        <fullName evidence="6">CheY-like chemotaxis protein</fullName>
    </submittedName>
</protein>
<dbReference type="Pfam" id="PF02518">
    <property type="entry name" value="HATPase_c"/>
    <property type="match status" value="1"/>
</dbReference>
<evidence type="ECO:0000256" key="3">
    <source>
        <dbReference type="PROSITE-ProRule" id="PRU00169"/>
    </source>
</evidence>
<keyword evidence="1 3" id="KW-0597">Phosphoprotein</keyword>
<keyword evidence="2" id="KW-0902">Two-component regulatory system</keyword>
<dbReference type="InterPro" id="IPR005467">
    <property type="entry name" value="His_kinase_dom"/>
</dbReference>
<dbReference type="PROSITE" id="PS50110">
    <property type="entry name" value="RESPONSE_REGULATORY"/>
    <property type="match status" value="1"/>
</dbReference>
<dbReference type="Gene3D" id="3.40.50.2300">
    <property type="match status" value="1"/>
</dbReference>
<dbReference type="SUPFAM" id="SSF52172">
    <property type="entry name" value="CheY-like"/>
    <property type="match status" value="1"/>
</dbReference>
<evidence type="ECO:0000313" key="7">
    <source>
        <dbReference type="Proteomes" id="UP001228905"/>
    </source>
</evidence>
<dbReference type="Pfam" id="PF00072">
    <property type="entry name" value="Response_reg"/>
    <property type="match status" value="1"/>
</dbReference>
<gene>
    <name evidence="6" type="ORF">QO010_001211</name>
</gene>
<proteinExistence type="predicted"/>
<dbReference type="Gene3D" id="3.30.565.10">
    <property type="entry name" value="Histidine kinase-like ATPase, C-terminal domain"/>
    <property type="match status" value="1"/>
</dbReference>
<sequence length="510" mass="53571">MDTLAHLIDRPAPVGSDTRLDDLADRFAAEPAAMALAVVADGRPIGLVGREACFAHLRADPAKAAAPVSQIMDGRPLVAEAGLSARAFEDQVLAASPASLALGFIVVEGERYLGVGSPLSLLTARRDRNRDLKETNAAVTQTVAAETLRQLEAIADLSTRLSRLPLPSDALACARAIGETSDDIRRLMHRAAMLHAADIKGLTLTPAPHKLQDLMDAVAARWVDRAAAAGVTLLASYDGEPDFQAEVDAEQLHEIFDALIGRAIGESRRGAVEVSLKARPCPEGLALEGRVRDGGRELEASQLAGMFETLSGRDLRRMPDFATAIGMTLAGRIIAAMGGEIRAEANVGAGVTVTFDLAVAEARQAEAAPVPSNHGGGALARILIVDDNATNRMVAEALCEMFDCASEQAEDGVEALAALETGSFDLILMDIKMPRMDGVAATRAIRALPDARARIPIIALTANADPDDVKGYLAAGMNDVVEKPIKPDRLLAALDALLPATDGPDHTQAA</sequence>
<dbReference type="PANTHER" id="PTHR45339:SF1">
    <property type="entry name" value="HYBRID SIGNAL TRANSDUCTION HISTIDINE KINASE J"/>
    <property type="match status" value="1"/>
</dbReference>
<dbReference type="Proteomes" id="UP001228905">
    <property type="component" value="Unassembled WGS sequence"/>
</dbReference>
<organism evidence="6 7">
    <name type="scientific">Caulobacter ginsengisoli</name>
    <dbReference type="NCBI Taxonomy" id="400775"/>
    <lineage>
        <taxon>Bacteria</taxon>
        <taxon>Pseudomonadati</taxon>
        <taxon>Pseudomonadota</taxon>
        <taxon>Alphaproteobacteria</taxon>
        <taxon>Caulobacterales</taxon>
        <taxon>Caulobacteraceae</taxon>
        <taxon>Caulobacter</taxon>
    </lineage>
</organism>
<evidence type="ECO:0000259" key="4">
    <source>
        <dbReference type="PROSITE" id="PS50109"/>
    </source>
</evidence>
<dbReference type="InterPro" id="IPR003594">
    <property type="entry name" value="HATPase_dom"/>
</dbReference>
<name>A0ABU0IPU5_9CAUL</name>
<feature type="modified residue" description="4-aspartylphosphate" evidence="3">
    <location>
        <position position="430"/>
    </location>
</feature>